<evidence type="ECO:0000313" key="8">
    <source>
        <dbReference type="EMBL" id="CCA21329.1"/>
    </source>
</evidence>
<dbReference type="Gene3D" id="3.90.70.40">
    <property type="match status" value="1"/>
</dbReference>
<reference evidence="8" key="2">
    <citation type="submission" date="2011-02" db="EMBL/GenBank/DDBJ databases">
        <authorList>
            <person name="MacLean D."/>
        </authorList>
    </citation>
    <scope>NUCLEOTIDE SEQUENCE</scope>
</reference>
<evidence type="ECO:0000256" key="2">
    <source>
        <dbReference type="ARBA" id="ARBA00012759"/>
    </source>
</evidence>
<proteinExistence type="predicted"/>
<comment type="catalytic activity">
    <reaction evidence="1">
        <text>Thiol-dependent hydrolysis of ester, thioester, amide, peptide and isopeptide bonds formed by the C-terminal Gly of ubiquitin (a 76-residue protein attached to proteins as an intracellular targeting signal).</text>
        <dbReference type="EC" id="3.4.19.12"/>
    </reaction>
</comment>
<dbReference type="PANTHER" id="PTHR13291">
    <property type="entry name" value="JOSEPHIN 1, 2"/>
    <property type="match status" value="1"/>
</dbReference>
<dbReference type="EMBL" id="FR824164">
    <property type="protein sequence ID" value="CCA21329.1"/>
    <property type="molecule type" value="Genomic_DNA"/>
</dbReference>
<evidence type="ECO:0000256" key="4">
    <source>
        <dbReference type="ARBA" id="ARBA00022786"/>
    </source>
</evidence>
<evidence type="ECO:0000256" key="1">
    <source>
        <dbReference type="ARBA" id="ARBA00000707"/>
    </source>
</evidence>
<dbReference type="Pfam" id="PF02099">
    <property type="entry name" value="Josephin"/>
    <property type="match status" value="1"/>
</dbReference>
<feature type="active site" evidence="6">
    <location>
        <position position="11"/>
    </location>
</feature>
<protein>
    <recommendedName>
        <fullName evidence="2">ubiquitinyl hydrolase 1</fullName>
        <ecNumber evidence="2">3.4.19.12</ecNumber>
    </recommendedName>
</protein>
<keyword evidence="4" id="KW-0833">Ubl conjugation pathway</keyword>
<feature type="domain" description="Josephin" evidence="7">
    <location>
        <begin position="1"/>
        <end position="183"/>
    </location>
</feature>
<name>F0WJ82_9STRA</name>
<dbReference type="GO" id="GO:0016579">
    <property type="term" value="P:protein deubiquitination"/>
    <property type="evidence" value="ECO:0007669"/>
    <property type="project" value="InterPro"/>
</dbReference>
<dbReference type="SMART" id="SM01246">
    <property type="entry name" value="Josephin"/>
    <property type="match status" value="1"/>
</dbReference>
<evidence type="ECO:0000259" key="7">
    <source>
        <dbReference type="PROSITE" id="PS50957"/>
    </source>
</evidence>
<dbReference type="AlphaFoldDB" id="F0WJ82"/>
<accession>F0WJ82</accession>
<keyword evidence="3" id="KW-0645">Protease</keyword>
<dbReference type="PROSITE" id="PS50957">
    <property type="entry name" value="JOSEPHIN"/>
    <property type="match status" value="1"/>
</dbReference>
<evidence type="ECO:0000256" key="6">
    <source>
        <dbReference type="PROSITE-ProRule" id="PRU00331"/>
    </source>
</evidence>
<sequence>MYHEKQSLMRCGLHALNNLLQEPVFTSEDMTRASQSLLQLEGSINPTAGVLSYVPLLRDHYKKLSYEFPFGYGNYDVNVLVYILQGKGYTMKWIDSNAAALMTDTAIGILCNVVTKRWFSWKKLEQRHWFAIKQIKGVHYNLDSMLQEPEAFDLKEDLHQFLMKLSDSQECQFFRIERSSQHT</sequence>
<dbReference type="GO" id="GO:0004843">
    <property type="term" value="F:cysteine-type deubiquitinase activity"/>
    <property type="evidence" value="ECO:0007669"/>
    <property type="project" value="UniProtKB-EC"/>
</dbReference>
<dbReference type="EC" id="3.4.19.12" evidence="2"/>
<feature type="active site" evidence="6">
    <location>
        <position position="128"/>
    </location>
</feature>
<reference evidence="8" key="1">
    <citation type="journal article" date="2011" name="PLoS Biol.">
        <title>Gene gain and loss during evolution of obligate parasitism in the white rust pathogen of Arabidopsis thaliana.</title>
        <authorList>
            <person name="Kemen E."/>
            <person name="Gardiner A."/>
            <person name="Schultz-Larsen T."/>
            <person name="Kemen A.C."/>
            <person name="Balmuth A.L."/>
            <person name="Robert-Seilaniantz A."/>
            <person name="Bailey K."/>
            <person name="Holub E."/>
            <person name="Studholme D.J."/>
            <person name="Maclean D."/>
            <person name="Jones J.D."/>
        </authorList>
    </citation>
    <scope>NUCLEOTIDE SEQUENCE</scope>
</reference>
<organism evidence="8">
    <name type="scientific">Albugo laibachii Nc14</name>
    <dbReference type="NCBI Taxonomy" id="890382"/>
    <lineage>
        <taxon>Eukaryota</taxon>
        <taxon>Sar</taxon>
        <taxon>Stramenopiles</taxon>
        <taxon>Oomycota</taxon>
        <taxon>Peronosporomycetes</taxon>
        <taxon>Albuginales</taxon>
        <taxon>Albuginaceae</taxon>
        <taxon>Albugo</taxon>
    </lineage>
</organism>
<dbReference type="InterPro" id="IPR006155">
    <property type="entry name" value="Josephin"/>
</dbReference>
<evidence type="ECO:0000256" key="5">
    <source>
        <dbReference type="ARBA" id="ARBA00022801"/>
    </source>
</evidence>
<feature type="active site" evidence="6">
    <location>
        <position position="143"/>
    </location>
</feature>
<gene>
    <name evidence="8" type="primary">AlNc14C119G6614</name>
    <name evidence="8" type="ORF">ALNC14_074720</name>
</gene>
<dbReference type="HOGENOM" id="CLU_103892_1_0_1"/>
<evidence type="ECO:0000256" key="3">
    <source>
        <dbReference type="ARBA" id="ARBA00022670"/>
    </source>
</evidence>
<dbReference type="GO" id="GO:0006508">
    <property type="term" value="P:proteolysis"/>
    <property type="evidence" value="ECO:0007669"/>
    <property type="project" value="UniProtKB-KW"/>
</dbReference>
<dbReference type="PANTHER" id="PTHR13291:SF0">
    <property type="entry name" value="JOSEPHIN-LIKE PROTEIN"/>
    <property type="match status" value="1"/>
</dbReference>
<dbReference type="InterPro" id="IPR040053">
    <property type="entry name" value="JOSD1/2"/>
</dbReference>
<keyword evidence="5 6" id="KW-0378">Hydrolase</keyword>